<proteinExistence type="predicted"/>
<feature type="region of interest" description="Disordered" evidence="1">
    <location>
        <begin position="1"/>
        <end position="21"/>
    </location>
</feature>
<keyword evidence="3" id="KW-1185">Reference proteome</keyword>
<gene>
    <name evidence="2" type="ORF">M441DRAFT_65239</name>
</gene>
<organism evidence="2 3">
    <name type="scientific">Trichoderma asperellum (strain ATCC 204424 / CBS 433.97 / NBRC 101777)</name>
    <dbReference type="NCBI Taxonomy" id="1042311"/>
    <lineage>
        <taxon>Eukaryota</taxon>
        <taxon>Fungi</taxon>
        <taxon>Dikarya</taxon>
        <taxon>Ascomycota</taxon>
        <taxon>Pezizomycotina</taxon>
        <taxon>Sordariomycetes</taxon>
        <taxon>Hypocreomycetidae</taxon>
        <taxon>Hypocreales</taxon>
        <taxon>Hypocreaceae</taxon>
        <taxon>Trichoderma</taxon>
    </lineage>
</organism>
<evidence type="ECO:0000256" key="1">
    <source>
        <dbReference type="SAM" id="MobiDB-lite"/>
    </source>
</evidence>
<accession>A0A2T3ZLC3</accession>
<name>A0A2T3ZLC3_TRIA4</name>
<dbReference type="AlphaFoldDB" id="A0A2T3ZLC3"/>
<evidence type="ECO:0000313" key="2">
    <source>
        <dbReference type="EMBL" id="PTB45583.1"/>
    </source>
</evidence>
<dbReference type="EMBL" id="KZ679257">
    <property type="protein sequence ID" value="PTB45583.1"/>
    <property type="molecule type" value="Genomic_DNA"/>
</dbReference>
<protein>
    <submittedName>
        <fullName evidence="2">Uncharacterized protein</fullName>
    </submittedName>
</protein>
<reference evidence="2 3" key="1">
    <citation type="submission" date="2016-07" db="EMBL/GenBank/DDBJ databases">
        <title>Multiple horizontal gene transfer events from other fungi enriched the ability of initially mycotrophic Trichoderma (Ascomycota) to feed on dead plant biomass.</title>
        <authorList>
            <consortium name="DOE Joint Genome Institute"/>
            <person name="Aerts A."/>
            <person name="Atanasova L."/>
            <person name="Chenthamara K."/>
            <person name="Zhang J."/>
            <person name="Grujic M."/>
            <person name="Henrissat B."/>
            <person name="Kuo A."/>
            <person name="Salamov A."/>
            <person name="Lipzen A."/>
            <person name="Labutti K."/>
            <person name="Barry K."/>
            <person name="Miao Y."/>
            <person name="Rahimi M.J."/>
            <person name="Shen Q."/>
            <person name="Grigoriev I.V."/>
            <person name="Kubicek C.P."/>
            <person name="Druzhinina I.S."/>
        </authorList>
    </citation>
    <scope>NUCLEOTIDE SEQUENCE [LARGE SCALE GENOMIC DNA]</scope>
    <source>
        <strain evidence="2 3">CBS 433.97</strain>
    </source>
</reference>
<dbReference type="Proteomes" id="UP000240493">
    <property type="component" value="Unassembled WGS sequence"/>
</dbReference>
<sequence>MLPLTSHVNKPLNGLNEDTDAERQKEYSVKKCTQKGCTCPSKRQVFWWRSWMLGYLRETHQLLCSSEYPGRGGGRTMTATKATTNPIKSLSYKRISNNLSSNVNLSYIMERIRDQRKRMRIKSGFASRLERLVIWKRGEKHTNELRHEERKRNGYRRE</sequence>
<evidence type="ECO:0000313" key="3">
    <source>
        <dbReference type="Proteomes" id="UP000240493"/>
    </source>
</evidence>